<dbReference type="GO" id="GO:0046872">
    <property type="term" value="F:metal ion binding"/>
    <property type="evidence" value="ECO:0007669"/>
    <property type="project" value="UniProtKB-KW"/>
</dbReference>
<dbReference type="InterPro" id="IPR039371">
    <property type="entry name" value="LeuA_N_DRE-TIM"/>
</dbReference>
<evidence type="ECO:0000256" key="2">
    <source>
        <dbReference type="ARBA" id="ARBA00001968"/>
    </source>
</evidence>
<dbReference type="STRING" id="33203.A0A179H5M3"/>
<evidence type="ECO:0000256" key="6">
    <source>
        <dbReference type="ARBA" id="ARBA00011738"/>
    </source>
</evidence>
<feature type="region of interest" description="Disordered" evidence="14">
    <location>
        <begin position="68"/>
        <end position="128"/>
    </location>
</feature>
<organism evidence="16 18">
    <name type="scientific">Purpureocillium lilacinum</name>
    <name type="common">Paecilomyces lilacinus</name>
    <dbReference type="NCBI Taxonomy" id="33203"/>
    <lineage>
        <taxon>Eukaryota</taxon>
        <taxon>Fungi</taxon>
        <taxon>Dikarya</taxon>
        <taxon>Ascomycota</taxon>
        <taxon>Pezizomycotina</taxon>
        <taxon>Sordariomycetes</taxon>
        <taxon>Hypocreomycetidae</taxon>
        <taxon>Hypocreales</taxon>
        <taxon>Ophiocordycipitaceae</taxon>
        <taxon>Purpureocillium</taxon>
    </lineage>
</organism>
<proteinExistence type="inferred from homology"/>
<dbReference type="Pfam" id="PF08502">
    <property type="entry name" value="LeuA_dimer"/>
    <property type="match status" value="1"/>
</dbReference>
<evidence type="ECO:0000256" key="8">
    <source>
        <dbReference type="ARBA" id="ARBA00022430"/>
    </source>
</evidence>
<dbReference type="Pfam" id="PF22615">
    <property type="entry name" value="IPMS_D2"/>
    <property type="match status" value="1"/>
</dbReference>
<comment type="subcellular location">
    <subcellularLocation>
        <location evidence="3">Mitochondrion</location>
    </subcellularLocation>
</comment>
<dbReference type="NCBIfam" id="TIGR00970">
    <property type="entry name" value="leuA_yeast"/>
    <property type="match status" value="1"/>
</dbReference>
<dbReference type="EC" id="2.3.3.13" evidence="7"/>
<evidence type="ECO:0000313" key="18">
    <source>
        <dbReference type="Proteomes" id="UP000078240"/>
    </source>
</evidence>
<dbReference type="Pfam" id="PF00682">
    <property type="entry name" value="HMGL-like"/>
    <property type="match status" value="1"/>
</dbReference>
<dbReference type="EMBL" id="LSBH01000002">
    <property type="protein sequence ID" value="OAQ85048.1"/>
    <property type="molecule type" value="Genomic_DNA"/>
</dbReference>
<dbReference type="CDD" id="cd07942">
    <property type="entry name" value="DRE_TIM_LeuA"/>
    <property type="match status" value="1"/>
</dbReference>
<dbReference type="PROSITE" id="PS50991">
    <property type="entry name" value="PYR_CT"/>
    <property type="match status" value="1"/>
</dbReference>
<evidence type="ECO:0000256" key="10">
    <source>
        <dbReference type="ARBA" id="ARBA00022679"/>
    </source>
</evidence>
<dbReference type="Gene3D" id="3.20.20.70">
    <property type="entry name" value="Aldolase class I"/>
    <property type="match status" value="1"/>
</dbReference>
<comment type="caution">
    <text evidence="16">The sequence shown here is derived from an EMBL/GenBank/DDBJ whole genome shotgun (WGS) entry which is preliminary data.</text>
</comment>
<comment type="similarity">
    <text evidence="5">Belongs to the alpha-IPM synthase/homocitrate synthase family. LeuA type 2 subfamily.</text>
</comment>
<dbReference type="SMART" id="SM00917">
    <property type="entry name" value="LeuA_dimer"/>
    <property type="match status" value="1"/>
</dbReference>
<dbReference type="HAMAP" id="MF_00572">
    <property type="entry name" value="LeuA_type2"/>
    <property type="match status" value="1"/>
</dbReference>
<dbReference type="PROSITE" id="PS00816">
    <property type="entry name" value="AIPM_HOMOCIT_SYNTH_2"/>
    <property type="match status" value="1"/>
</dbReference>
<evidence type="ECO:0000256" key="4">
    <source>
        <dbReference type="ARBA" id="ARBA00004689"/>
    </source>
</evidence>
<dbReference type="FunFam" id="3.30.160.270:FF:000002">
    <property type="entry name" value="2-isopropylmalate synthase"/>
    <property type="match status" value="1"/>
</dbReference>
<feature type="compositionally biased region" description="Pro residues" evidence="14">
    <location>
        <begin position="187"/>
        <end position="199"/>
    </location>
</feature>
<dbReference type="GO" id="GO:0005739">
    <property type="term" value="C:mitochondrion"/>
    <property type="evidence" value="ECO:0007669"/>
    <property type="project" value="UniProtKB-SubCell"/>
</dbReference>
<dbReference type="InterPro" id="IPR058348">
    <property type="entry name" value="DUF8035"/>
</dbReference>
<dbReference type="InterPro" id="IPR013709">
    <property type="entry name" value="2-isopropylmalate_synth_dimer"/>
</dbReference>
<comment type="pathway">
    <text evidence="4">Amino-acid biosynthesis; L-leucine biosynthesis; L-leucine from 3-methyl-2-oxobutanoate: step 1/4.</text>
</comment>
<feature type="compositionally biased region" description="Basic and acidic residues" evidence="14">
    <location>
        <begin position="68"/>
        <end position="81"/>
    </location>
</feature>
<evidence type="ECO:0000256" key="9">
    <source>
        <dbReference type="ARBA" id="ARBA00022605"/>
    </source>
</evidence>
<evidence type="ECO:0000313" key="16">
    <source>
        <dbReference type="EMBL" id="OAQ85048.1"/>
    </source>
</evidence>
<dbReference type="PANTHER" id="PTHR46911:SF1">
    <property type="entry name" value="2-ISOPROPYLMALATE SYNTHASE"/>
    <property type="match status" value="1"/>
</dbReference>
<evidence type="ECO:0000256" key="14">
    <source>
        <dbReference type="SAM" id="MobiDB-lite"/>
    </source>
</evidence>
<evidence type="ECO:0000256" key="11">
    <source>
        <dbReference type="ARBA" id="ARBA00022723"/>
    </source>
</evidence>
<evidence type="ECO:0000256" key="13">
    <source>
        <dbReference type="ARBA" id="ARBA00023304"/>
    </source>
</evidence>
<evidence type="ECO:0000256" key="7">
    <source>
        <dbReference type="ARBA" id="ARBA00012973"/>
    </source>
</evidence>
<keyword evidence="11" id="KW-0479">Metal-binding</keyword>
<evidence type="ECO:0000259" key="15">
    <source>
        <dbReference type="PROSITE" id="PS50991"/>
    </source>
</evidence>
<dbReference type="InterPro" id="IPR005668">
    <property type="entry name" value="IPM_Synthase"/>
</dbReference>
<feature type="compositionally biased region" description="Basic and acidic residues" evidence="14">
    <location>
        <begin position="169"/>
        <end position="185"/>
    </location>
</feature>
<dbReference type="Pfam" id="PF26118">
    <property type="entry name" value="DUF8035"/>
    <property type="match status" value="1"/>
</dbReference>
<reference evidence="16 18" key="1">
    <citation type="submission" date="2016-01" db="EMBL/GenBank/DDBJ databases">
        <title>Biosynthesis of antibiotic leucinostatins and their inhibition on Phytophthora in bio-control Purpureocillium lilacinum.</title>
        <authorList>
            <person name="Wang G."/>
            <person name="Liu Z."/>
            <person name="Lin R."/>
            <person name="Li E."/>
            <person name="Mao Z."/>
            <person name="Ling J."/>
            <person name="Yin W."/>
            <person name="Xie B."/>
        </authorList>
    </citation>
    <scope>NUCLEOTIDE SEQUENCE [LARGE SCALE GENOMIC DNA]</scope>
    <source>
        <strain evidence="16">PLBJ-1</strain>
        <strain evidence="17">PLFJ-1</strain>
    </source>
</reference>
<dbReference type="AlphaFoldDB" id="A0A179H5M3"/>
<dbReference type="PROSITE" id="PS00815">
    <property type="entry name" value="AIPM_HOMOCIT_SYNTH_1"/>
    <property type="match status" value="1"/>
</dbReference>
<accession>A0A179H5M3</accession>
<protein>
    <recommendedName>
        <fullName evidence="7">2-isopropylmalate synthase</fullName>
        <ecNumber evidence="7">2.3.3.13</ecNumber>
    </recommendedName>
</protein>
<keyword evidence="9" id="KW-0028">Amino-acid biosynthesis</keyword>
<dbReference type="FunFam" id="3.20.20.70:FF:000045">
    <property type="entry name" value="2-isopropylmalate synthase"/>
    <property type="match status" value="1"/>
</dbReference>
<feature type="region of interest" description="Disordered" evidence="14">
    <location>
        <begin position="156"/>
        <end position="276"/>
    </location>
</feature>
<keyword evidence="8" id="KW-0432">Leucine biosynthesis</keyword>
<dbReference type="KEGG" id="plj:28888132"/>
<evidence type="ECO:0000256" key="5">
    <source>
        <dbReference type="ARBA" id="ARBA00009767"/>
    </source>
</evidence>
<feature type="domain" description="Pyruvate carboxyltransferase" evidence="15">
    <location>
        <begin position="575"/>
        <end position="853"/>
    </location>
</feature>
<keyword evidence="10" id="KW-0808">Transferase</keyword>
<dbReference type="NCBIfam" id="NF002991">
    <property type="entry name" value="PRK03739.1"/>
    <property type="match status" value="1"/>
</dbReference>
<dbReference type="PANTHER" id="PTHR46911">
    <property type="match status" value="1"/>
</dbReference>
<dbReference type="InterPro" id="IPR002034">
    <property type="entry name" value="AIPM/Hcit_synth_CS"/>
</dbReference>
<dbReference type="InterPro" id="IPR036230">
    <property type="entry name" value="LeuA_allosteric_dom_sf"/>
</dbReference>
<sequence length="1166" mass="133202">MAQRGARMTEFEERDYYPPPRRSAPEFDDMEYRMSRVATRSPPPRSRSRVAVRDEEIDVRVRERDTNRTPAFLREDARRTEAGPMVLRQRDVETVDRHRRSPSPVRYREERLVRRPKSVSPPPMREEHEHLRFVERERVRSPSVVRRRSPSPIPVRFVERPRRSPSPPAREHIHTRIVERERERMPSPSPSPPPPPPVIRGPTVEREVITHYTDIDHGVLRAKRPSPPPPPPPAPRSRPRERETDIDISLSKNRTEVDIHRSSSRARSRSRERRSHYHDDDLDVVVRRDDHLRVDERSKRHRRAHSAAPLGSPVDEESDYITGKMDARGRMGEARGGATKDWTIVDVPPGTERVRMDGIGGASTDTTWSRYSGVRRTQFIPERDGAVVPRAPSPSPGPTRGRTSVAVDFNKTTEIDVDIDRRITKRPGPPPPPPPKEMWTEITKDLVVREAIEQMGYEYEETKWFFYIMDYLRYDDVLQLTELSERIRCARKTHEIRWERDYYDEWDHPYRRHHHENHHHHRHRGWDDERVREREVIYDSRRPARLKEPWKKYKRFQPLHLPDRQWPNKTVDKAPRWLATDLRDGNQSLVDPMNGEEKWRYFKMLVDLGYKEIEVSFPSASDTDFDFTRRLIETPGTVPDDVWLQVLSPCREDLIKRTVQSLKGAKKALVHIYLATSECFRRVVFSKNKEDTLATAVRCTKLVRALTKDDPSQSGTEWAFEFSPETFSDTEPEFVIEVCEAVKAAWEPSVENPIIFNLPATVEMSTPNVYADQIEYFCRNVTEREKICVSLHPHNDRGCAVAAAELAQMAGADRVEGCLFGNGERTGNVDLVTLGLNLYTQGIHPNIDFSDLGSIIETVEMCNKIPVHERAPYGGSLVVCAFSGSHQDAIKKGFQLREKDNLGYEDRWQIPYLPLDPQDIGRTYEAVIRVNSQSGKGGAAWIILRQLQLDLPRGLQVAFSKVVQRKADALGRELRPQEITELFEQTYFLNSNPRFGIVDYSIMPDRTTSPAPPAPGKTQDTKDLKRVFDGVIVCDGKEYKLRGRGNGPISSLANALRSVGVNLDVQDYKEHAIGKGRDVKAATYIECTAAGSNTKVWGVGIHEDVVQSSLIALLSAASNFASSRPGSPFVARPVSQGAEVTELELNGNADGPSSVVSALEAKANAM</sequence>
<dbReference type="GO" id="GO:0009098">
    <property type="term" value="P:L-leucine biosynthetic process"/>
    <property type="evidence" value="ECO:0007669"/>
    <property type="project" value="UniProtKB-KW"/>
</dbReference>
<comment type="subunit">
    <text evidence="6">Homodimer.</text>
</comment>
<dbReference type="Proteomes" id="UP000078240">
    <property type="component" value="Unassembled WGS sequence"/>
</dbReference>
<dbReference type="InterPro" id="IPR000891">
    <property type="entry name" value="PYR_CT"/>
</dbReference>
<feature type="region of interest" description="Disordered" evidence="14">
    <location>
        <begin position="1"/>
        <end position="29"/>
    </location>
</feature>
<feature type="region of interest" description="Disordered" evidence="14">
    <location>
        <begin position="296"/>
        <end position="318"/>
    </location>
</feature>
<dbReference type="GO" id="GO:0003852">
    <property type="term" value="F:2-isopropylmalate synthase activity"/>
    <property type="evidence" value="ECO:0007669"/>
    <property type="project" value="UniProtKB-EC"/>
</dbReference>
<evidence type="ECO:0000256" key="12">
    <source>
        <dbReference type="ARBA" id="ARBA00023128"/>
    </source>
</evidence>
<dbReference type="Gene3D" id="3.30.160.270">
    <property type="match status" value="1"/>
</dbReference>
<feature type="compositionally biased region" description="Pro residues" evidence="14">
    <location>
        <begin position="225"/>
        <end position="236"/>
    </location>
</feature>
<dbReference type="InterPro" id="IPR054692">
    <property type="entry name" value="LeuA-like_post-cat"/>
</dbReference>
<keyword evidence="13" id="KW-0100">Branched-chain amino acid biosynthesis</keyword>
<dbReference type="InterPro" id="IPR013785">
    <property type="entry name" value="Aldolase_TIM"/>
</dbReference>
<gene>
    <name evidence="16" type="ORF">VFPBJ_03821</name>
    <name evidence="17" type="ORF">VFPFJ_06008</name>
</gene>
<dbReference type="GeneID" id="28888132"/>
<keyword evidence="12" id="KW-0496">Mitochondrion</keyword>
<dbReference type="SUPFAM" id="SSF89000">
    <property type="entry name" value="post-HMGL domain-like"/>
    <property type="match status" value="1"/>
</dbReference>
<dbReference type="SUPFAM" id="SSF51569">
    <property type="entry name" value="Aldolase"/>
    <property type="match status" value="1"/>
</dbReference>
<evidence type="ECO:0000256" key="1">
    <source>
        <dbReference type="ARBA" id="ARBA00000064"/>
    </source>
</evidence>
<dbReference type="Proteomes" id="UP000078340">
    <property type="component" value="Unassembled WGS sequence"/>
</dbReference>
<feature type="compositionally biased region" description="Basic and acidic residues" evidence="14">
    <location>
        <begin position="203"/>
        <end position="219"/>
    </location>
</feature>
<comment type="catalytic activity">
    <reaction evidence="1">
        <text>3-methyl-2-oxobutanoate + acetyl-CoA + H2O = (2S)-2-isopropylmalate + CoA + H(+)</text>
        <dbReference type="Rhea" id="RHEA:21524"/>
        <dbReference type="ChEBI" id="CHEBI:1178"/>
        <dbReference type="ChEBI" id="CHEBI:11851"/>
        <dbReference type="ChEBI" id="CHEBI:15377"/>
        <dbReference type="ChEBI" id="CHEBI:15378"/>
        <dbReference type="ChEBI" id="CHEBI:57287"/>
        <dbReference type="ChEBI" id="CHEBI:57288"/>
        <dbReference type="EC" id="2.3.3.13"/>
    </reaction>
</comment>
<comment type="cofactor">
    <cofactor evidence="2">
        <name>a divalent metal cation</name>
        <dbReference type="ChEBI" id="CHEBI:60240"/>
    </cofactor>
</comment>
<dbReference type="EMBL" id="LSBI01000005">
    <property type="protein sequence ID" value="OAQ89594.1"/>
    <property type="molecule type" value="Genomic_DNA"/>
</dbReference>
<evidence type="ECO:0000256" key="3">
    <source>
        <dbReference type="ARBA" id="ARBA00004173"/>
    </source>
</evidence>
<name>A0A179H5M3_PURLI</name>
<feature type="compositionally biased region" description="Basic and acidic residues" evidence="14">
    <location>
        <begin position="7"/>
        <end position="16"/>
    </location>
</feature>
<dbReference type="SUPFAM" id="SSF110921">
    <property type="entry name" value="2-isopropylmalate synthase LeuA, allosteric (dimerisation) domain"/>
    <property type="match status" value="1"/>
</dbReference>
<evidence type="ECO:0000313" key="17">
    <source>
        <dbReference type="EMBL" id="OAQ89594.1"/>
    </source>
</evidence>
<feature type="compositionally biased region" description="Basic residues" evidence="14">
    <location>
        <begin position="262"/>
        <end position="276"/>
    </location>
</feature>